<evidence type="ECO:0000313" key="15">
    <source>
        <dbReference type="EMBL" id="KAF9817396.1"/>
    </source>
</evidence>
<keyword evidence="5 13" id="KW-0349">Heme</keyword>
<keyword evidence="12" id="KW-0472">Membrane</keyword>
<evidence type="ECO:0000256" key="2">
    <source>
        <dbReference type="ARBA" id="ARBA00004370"/>
    </source>
</evidence>
<keyword evidence="7 13" id="KW-0479">Metal-binding</keyword>
<evidence type="ECO:0000256" key="9">
    <source>
        <dbReference type="ARBA" id="ARBA00023002"/>
    </source>
</evidence>
<evidence type="ECO:0000256" key="11">
    <source>
        <dbReference type="ARBA" id="ARBA00023033"/>
    </source>
</evidence>
<proteinExistence type="inferred from homology"/>
<dbReference type="Pfam" id="PF00067">
    <property type="entry name" value="p450"/>
    <property type="match status" value="2"/>
</dbReference>
<accession>A0A8H7P5Q9</accession>
<dbReference type="InterPro" id="IPR017972">
    <property type="entry name" value="Cyt_P450_CS"/>
</dbReference>
<reference evidence="15" key="2">
    <citation type="journal article" name="Front. Microbiol.">
        <title>Degradative Capacity of Two Strains of Rhodonia placenta: From Phenotype to Genotype.</title>
        <authorList>
            <person name="Kolle M."/>
            <person name="Horta M.A.C."/>
            <person name="Nowrousian M."/>
            <person name="Ohm R.A."/>
            <person name="Benz J.P."/>
            <person name="Pilgard A."/>
        </authorList>
    </citation>
    <scope>NUCLEOTIDE SEQUENCE</scope>
    <source>
        <strain evidence="15">FPRL280</strain>
    </source>
</reference>
<evidence type="ECO:0000256" key="6">
    <source>
        <dbReference type="ARBA" id="ARBA00022692"/>
    </source>
</evidence>
<dbReference type="SUPFAM" id="SSF48264">
    <property type="entry name" value="Cytochrome P450"/>
    <property type="match status" value="1"/>
</dbReference>
<dbReference type="GO" id="GO:0020037">
    <property type="term" value="F:heme binding"/>
    <property type="evidence" value="ECO:0007669"/>
    <property type="project" value="InterPro"/>
</dbReference>
<dbReference type="GO" id="GO:0016705">
    <property type="term" value="F:oxidoreductase activity, acting on paired donors, with incorporation or reduction of molecular oxygen"/>
    <property type="evidence" value="ECO:0007669"/>
    <property type="project" value="InterPro"/>
</dbReference>
<evidence type="ECO:0008006" key="17">
    <source>
        <dbReference type="Google" id="ProtNLM"/>
    </source>
</evidence>
<feature type="binding site" description="axial binding residue" evidence="13">
    <location>
        <position position="101"/>
    </location>
    <ligand>
        <name>heme</name>
        <dbReference type="ChEBI" id="CHEBI:30413"/>
    </ligand>
    <ligandPart>
        <name>Fe</name>
        <dbReference type="ChEBI" id="CHEBI:18248"/>
    </ligandPart>
</feature>
<evidence type="ECO:0000256" key="3">
    <source>
        <dbReference type="ARBA" id="ARBA00005179"/>
    </source>
</evidence>
<dbReference type="EMBL" id="JADOXO010000043">
    <property type="protein sequence ID" value="KAF9817396.1"/>
    <property type="molecule type" value="Genomic_DNA"/>
</dbReference>
<evidence type="ECO:0000256" key="1">
    <source>
        <dbReference type="ARBA" id="ARBA00001971"/>
    </source>
</evidence>
<dbReference type="AlphaFoldDB" id="A0A8H7P5Q9"/>
<name>A0A8H7P5Q9_9APHY</name>
<comment type="pathway">
    <text evidence="3">Secondary metabolite biosynthesis.</text>
</comment>
<keyword evidence="8" id="KW-1133">Transmembrane helix</keyword>
<dbReference type="InterPro" id="IPR002401">
    <property type="entry name" value="Cyt_P450_E_grp-I"/>
</dbReference>
<keyword evidence="9 14" id="KW-0560">Oxidoreductase</keyword>
<comment type="subcellular location">
    <subcellularLocation>
        <location evidence="2">Membrane</location>
    </subcellularLocation>
</comment>
<protein>
    <recommendedName>
        <fullName evidence="17">Cytochrome P450</fullName>
    </recommendedName>
</protein>
<dbReference type="PROSITE" id="PS00086">
    <property type="entry name" value="CYTOCHROME_P450"/>
    <property type="match status" value="1"/>
</dbReference>
<comment type="similarity">
    <text evidence="4 14">Belongs to the cytochrome P450 family.</text>
</comment>
<dbReference type="InterPro" id="IPR001128">
    <property type="entry name" value="Cyt_P450"/>
</dbReference>
<comment type="caution">
    <text evidence="15">The sequence shown here is derived from an EMBL/GenBank/DDBJ whole genome shotgun (WGS) entry which is preliminary data.</text>
</comment>
<dbReference type="GO" id="GO:0005506">
    <property type="term" value="F:iron ion binding"/>
    <property type="evidence" value="ECO:0007669"/>
    <property type="project" value="InterPro"/>
</dbReference>
<dbReference type="InterPro" id="IPR036396">
    <property type="entry name" value="Cyt_P450_sf"/>
</dbReference>
<dbReference type="Gene3D" id="1.10.630.10">
    <property type="entry name" value="Cytochrome P450"/>
    <property type="match status" value="1"/>
</dbReference>
<evidence type="ECO:0000256" key="12">
    <source>
        <dbReference type="ARBA" id="ARBA00023136"/>
    </source>
</evidence>
<dbReference type="InterPro" id="IPR050364">
    <property type="entry name" value="Cytochrome_P450_fung"/>
</dbReference>
<evidence type="ECO:0000256" key="7">
    <source>
        <dbReference type="ARBA" id="ARBA00022723"/>
    </source>
</evidence>
<keyword evidence="6" id="KW-0812">Transmembrane</keyword>
<evidence type="ECO:0000256" key="4">
    <source>
        <dbReference type="ARBA" id="ARBA00010617"/>
    </source>
</evidence>
<evidence type="ECO:0000256" key="5">
    <source>
        <dbReference type="ARBA" id="ARBA00022617"/>
    </source>
</evidence>
<sequence>MMLNSEVQTKAQQALDDVVGRERLPDFSDEASLPYISAIVWEAFSIVTSLKILRRAMLHDERHFPEPSVFKPERFLSSDGRLNESMRDLVMPAFGFGRRICPGKSLAYASLWASVSSVLCTFDVVKPTDETGRPIEPSGEYTTGLVS</sequence>
<dbReference type="Proteomes" id="UP000639403">
    <property type="component" value="Unassembled WGS sequence"/>
</dbReference>
<evidence type="ECO:0000256" key="10">
    <source>
        <dbReference type="ARBA" id="ARBA00023004"/>
    </source>
</evidence>
<evidence type="ECO:0000256" key="13">
    <source>
        <dbReference type="PIRSR" id="PIRSR602401-1"/>
    </source>
</evidence>
<keyword evidence="10 13" id="KW-0408">Iron</keyword>
<keyword evidence="11 14" id="KW-0503">Monooxygenase</keyword>
<evidence type="ECO:0000256" key="14">
    <source>
        <dbReference type="RuleBase" id="RU000461"/>
    </source>
</evidence>
<evidence type="ECO:0000313" key="16">
    <source>
        <dbReference type="Proteomes" id="UP000639403"/>
    </source>
</evidence>
<evidence type="ECO:0000256" key="8">
    <source>
        <dbReference type="ARBA" id="ARBA00022989"/>
    </source>
</evidence>
<dbReference type="PRINTS" id="PR00463">
    <property type="entry name" value="EP450I"/>
</dbReference>
<comment type="cofactor">
    <cofactor evidence="1 13">
        <name>heme</name>
        <dbReference type="ChEBI" id="CHEBI:30413"/>
    </cofactor>
</comment>
<dbReference type="GO" id="GO:0016020">
    <property type="term" value="C:membrane"/>
    <property type="evidence" value="ECO:0007669"/>
    <property type="project" value="UniProtKB-SubCell"/>
</dbReference>
<dbReference type="GO" id="GO:0004497">
    <property type="term" value="F:monooxygenase activity"/>
    <property type="evidence" value="ECO:0007669"/>
    <property type="project" value="UniProtKB-KW"/>
</dbReference>
<organism evidence="15 16">
    <name type="scientific">Rhodonia placenta</name>
    <dbReference type="NCBI Taxonomy" id="104341"/>
    <lineage>
        <taxon>Eukaryota</taxon>
        <taxon>Fungi</taxon>
        <taxon>Dikarya</taxon>
        <taxon>Basidiomycota</taxon>
        <taxon>Agaricomycotina</taxon>
        <taxon>Agaricomycetes</taxon>
        <taxon>Polyporales</taxon>
        <taxon>Adustoporiaceae</taxon>
        <taxon>Rhodonia</taxon>
    </lineage>
</organism>
<reference evidence="15" key="1">
    <citation type="submission" date="2020-11" db="EMBL/GenBank/DDBJ databases">
        <authorList>
            <person name="Koelle M."/>
            <person name="Horta M.A.C."/>
            <person name="Nowrousian M."/>
            <person name="Ohm R.A."/>
            <person name="Benz P."/>
            <person name="Pilgard A."/>
        </authorList>
    </citation>
    <scope>NUCLEOTIDE SEQUENCE</scope>
    <source>
        <strain evidence="15">FPRL280</strain>
    </source>
</reference>
<gene>
    <name evidence="15" type="ORF">IEO21_03450</name>
</gene>
<dbReference type="PANTHER" id="PTHR46300">
    <property type="entry name" value="P450, PUTATIVE (EUROFUNG)-RELATED-RELATED"/>
    <property type="match status" value="1"/>
</dbReference>